<evidence type="ECO:0000259" key="1">
    <source>
        <dbReference type="Pfam" id="PF02464"/>
    </source>
</evidence>
<name>T5ANH4_OPHSC</name>
<evidence type="ECO:0000313" key="2">
    <source>
        <dbReference type="EMBL" id="EQL03383.1"/>
    </source>
</evidence>
<evidence type="ECO:0000313" key="3">
    <source>
        <dbReference type="Proteomes" id="UP000019374"/>
    </source>
</evidence>
<organism evidence="2 3">
    <name type="scientific">Ophiocordyceps sinensis (strain Co18 / CGMCC 3.14243)</name>
    <name type="common">Yarsagumba caterpillar fungus</name>
    <name type="synonym">Hirsutella sinensis</name>
    <dbReference type="NCBI Taxonomy" id="911162"/>
    <lineage>
        <taxon>Eukaryota</taxon>
        <taxon>Fungi</taxon>
        <taxon>Dikarya</taxon>
        <taxon>Ascomycota</taxon>
        <taxon>Pezizomycotina</taxon>
        <taxon>Sordariomycetes</taxon>
        <taxon>Hypocreomycetidae</taxon>
        <taxon>Hypocreales</taxon>
        <taxon>Ophiocordycipitaceae</taxon>
        <taxon>Ophiocordyceps</taxon>
    </lineage>
</organism>
<dbReference type="AlphaFoldDB" id="T5ANH4"/>
<gene>
    <name evidence="2" type="ORF">OCS_00885</name>
</gene>
<sequence>MASNPIYTKRASETLRHVAGDVIELLKQAGETVGVAESLTGGAVMEALTSVEGASAAFRGGVVAYATPLKESLLDVDGHLIQRRGVVDGAVAEAMATGVRDLTATGEPTTWGVATTGVAGPAKQDGKDVGTVYIAVGSYQESRVWGPFCFPGDRHQIRQATVMEALVRLREMLLEQRERRGDQGEAS</sequence>
<dbReference type="Proteomes" id="UP000019374">
    <property type="component" value="Unassembled WGS sequence"/>
</dbReference>
<reference evidence="2 3" key="1">
    <citation type="journal article" date="2013" name="Chin. Sci. Bull.">
        <title>Genome survey uncovers the secrets of sex and lifestyle in caterpillar fungus.</title>
        <authorList>
            <person name="Hu X."/>
            <person name="Zhang Y."/>
            <person name="Xiao G."/>
            <person name="Zheng P."/>
            <person name="Xia Y."/>
            <person name="Zhang X."/>
            <person name="St Leger R.J."/>
            <person name="Liu X."/>
            <person name="Wang C."/>
        </authorList>
    </citation>
    <scope>NUCLEOTIDE SEQUENCE [LARGE SCALE GENOMIC DNA]</scope>
    <source>
        <strain evidence="3">Co18 / CGMCC 3.14243</strain>
        <tissue evidence="2">Fruit-body</tissue>
    </source>
</reference>
<dbReference type="Gene3D" id="3.90.950.20">
    <property type="entry name" value="CinA-like"/>
    <property type="match status" value="1"/>
</dbReference>
<dbReference type="Pfam" id="PF02464">
    <property type="entry name" value="CinA"/>
    <property type="match status" value="1"/>
</dbReference>
<feature type="domain" description="CinA C-terminal" evidence="1">
    <location>
        <begin position="18"/>
        <end position="173"/>
    </location>
</feature>
<accession>T5ANH4</accession>
<dbReference type="eggNOG" id="ENOG502S20M">
    <property type="taxonomic scope" value="Eukaryota"/>
</dbReference>
<protein>
    <submittedName>
        <fullName evidence="2">CinA</fullName>
    </submittedName>
</protein>
<dbReference type="NCBIfam" id="TIGR00199">
    <property type="entry name" value="PncC_domain"/>
    <property type="match status" value="1"/>
</dbReference>
<dbReference type="InterPro" id="IPR008136">
    <property type="entry name" value="CinA_C"/>
</dbReference>
<proteinExistence type="predicted"/>
<dbReference type="SUPFAM" id="SSF142433">
    <property type="entry name" value="CinA-like"/>
    <property type="match status" value="1"/>
</dbReference>
<dbReference type="HOGENOM" id="CLU_030805_1_0_1"/>
<dbReference type="OrthoDB" id="2350783at2759"/>
<dbReference type="EMBL" id="KE652214">
    <property type="protein sequence ID" value="EQL03383.1"/>
    <property type="molecule type" value="Genomic_DNA"/>
</dbReference>
<dbReference type="InterPro" id="IPR036653">
    <property type="entry name" value="CinA-like_C"/>
</dbReference>